<dbReference type="EMBL" id="CAEKKB010000001">
    <property type="protein sequence ID" value="CAB4292245.1"/>
    <property type="molecule type" value="Genomic_DNA"/>
</dbReference>
<protein>
    <submittedName>
        <fullName evidence="1">Uncharacterized protein</fullName>
    </submittedName>
</protein>
<dbReference type="Proteomes" id="UP000507245">
    <property type="component" value="Unassembled WGS sequence"/>
</dbReference>
<evidence type="ECO:0000313" key="1">
    <source>
        <dbReference type="EMBL" id="CAB4292245.1"/>
    </source>
</evidence>
<gene>
    <name evidence="1" type="ORF">ORAREDHAP_LOCUS485</name>
</gene>
<sequence>MLVLAYVKSSKIRLRFEAFRGASDSGSKLSVLSCEPLLKENGFGYVDCVYREYQGSSCTAPNLLFEHGLVPPRSKQQVESQVEEGLDSDSFLFSFHPLRVGWFSSSNIVALYGVEEIGWGKKSGGKELGGKGKKSGERENLGRFSVHVEPHIN</sequence>
<name>A0A6J5VXQ6_PRUAR</name>
<organism evidence="1 2">
    <name type="scientific">Prunus armeniaca</name>
    <name type="common">Apricot</name>
    <name type="synonym">Armeniaca vulgaris</name>
    <dbReference type="NCBI Taxonomy" id="36596"/>
    <lineage>
        <taxon>Eukaryota</taxon>
        <taxon>Viridiplantae</taxon>
        <taxon>Streptophyta</taxon>
        <taxon>Embryophyta</taxon>
        <taxon>Tracheophyta</taxon>
        <taxon>Spermatophyta</taxon>
        <taxon>Magnoliopsida</taxon>
        <taxon>eudicotyledons</taxon>
        <taxon>Gunneridae</taxon>
        <taxon>Pentapetalae</taxon>
        <taxon>rosids</taxon>
        <taxon>fabids</taxon>
        <taxon>Rosales</taxon>
        <taxon>Rosaceae</taxon>
        <taxon>Amygdaloideae</taxon>
        <taxon>Amygdaleae</taxon>
        <taxon>Prunus</taxon>
    </lineage>
</organism>
<evidence type="ECO:0000313" key="2">
    <source>
        <dbReference type="Proteomes" id="UP000507245"/>
    </source>
</evidence>
<accession>A0A6J5VXQ6</accession>
<reference evidence="2" key="1">
    <citation type="journal article" date="2020" name="Genome Biol.">
        <title>Gamete binning: chromosome-level and haplotype-resolved genome assembly enabled by high-throughput single-cell sequencing of gamete genomes.</title>
        <authorList>
            <person name="Campoy J.A."/>
            <person name="Sun H."/>
            <person name="Goel M."/>
            <person name="Jiao W.-B."/>
            <person name="Folz-Donahue K."/>
            <person name="Wang N."/>
            <person name="Rubio M."/>
            <person name="Liu C."/>
            <person name="Kukat C."/>
            <person name="Ruiz D."/>
            <person name="Huettel B."/>
            <person name="Schneeberger K."/>
        </authorList>
    </citation>
    <scope>NUCLEOTIDE SEQUENCE [LARGE SCALE GENOMIC DNA]</scope>
    <source>
        <strain evidence="2">cv. Rojo Pasion</strain>
    </source>
</reference>
<proteinExistence type="predicted"/>
<keyword evidence="2" id="KW-1185">Reference proteome</keyword>
<dbReference type="AlphaFoldDB" id="A0A6J5VXQ6"/>